<dbReference type="PATRIC" id="fig|1333534.5.peg.3896"/>
<keyword evidence="1" id="KW-0812">Transmembrane</keyword>
<dbReference type="EMBL" id="CP011114">
    <property type="protein sequence ID" value="AKG36166.1"/>
    <property type="molecule type" value="Genomic_DNA"/>
</dbReference>
<protein>
    <submittedName>
        <fullName evidence="2">Uncharacterized protein</fullName>
    </submittedName>
</protein>
<keyword evidence="1" id="KW-1133">Transmembrane helix</keyword>
<dbReference type="OrthoDB" id="9900082at2"/>
<sequence length="150" mass="17527">MVKFQRSLLVKAFLGVVLSIFNIIWIYFNGTALAIFVSIPSAAVLLVIIGNHYLVSHDTVTKYFFGYRLFEIAIHEIDFIEFCSVKKFGQIEIKVASPEEDYYRLHLKNGKIIKIHSYYTNERITIGDYICKNYKVKKKETKKTKYFYGS</sequence>
<dbReference type="HOGENOM" id="CLU_1738697_0_0_9"/>
<dbReference type="Proteomes" id="UP000034189">
    <property type="component" value="Chromosome"/>
</dbReference>
<evidence type="ECO:0000313" key="3">
    <source>
        <dbReference type="Proteomes" id="UP000034189"/>
    </source>
</evidence>
<feature type="transmembrane region" description="Helical" evidence="1">
    <location>
        <begin position="34"/>
        <end position="55"/>
    </location>
</feature>
<evidence type="ECO:0000313" key="2">
    <source>
        <dbReference type="EMBL" id="AKG36166.1"/>
    </source>
</evidence>
<reference evidence="2 3" key="2">
    <citation type="journal article" date="2016" name="Genome Announc.">
        <title>Genome Sequence of a Gram-Positive Diazotroph, Paenibacillus durus Type Strain ATCC 35681.</title>
        <authorList>
            <person name="Halim M.A."/>
            <person name="Rahman A.Y."/>
            <person name="Sim K.S."/>
            <person name="Yam H.C."/>
            <person name="Rahim A.A."/>
            <person name="Ghazali A.H."/>
            <person name="Najimudin N."/>
        </authorList>
    </citation>
    <scope>NUCLEOTIDE SEQUENCE [LARGE SCALE GENOMIC DNA]</scope>
    <source>
        <strain evidence="2 3">ATCC 35681</strain>
    </source>
</reference>
<name>A0A0F7CJH0_PAEDU</name>
<proteinExistence type="predicted"/>
<keyword evidence="1" id="KW-0472">Membrane</keyword>
<gene>
    <name evidence="2" type="ORF">VK70_17680</name>
</gene>
<dbReference type="RefSeq" id="WP_025695070.1">
    <property type="nucleotide sequence ID" value="NZ_ASQQ01000240.1"/>
</dbReference>
<accession>A0A0F7CJH0</accession>
<reference evidence="2 3" key="1">
    <citation type="submission" date="2015-03" db="EMBL/GenBank/DDBJ databases">
        <authorList>
            <person name="Abdul Halim M."/>
        </authorList>
    </citation>
    <scope>NUCLEOTIDE SEQUENCE [LARGE SCALE GENOMIC DNA]</scope>
    <source>
        <strain evidence="2 3">ATCC 35681</strain>
    </source>
</reference>
<organism evidence="2 3">
    <name type="scientific">Paenibacillus durus ATCC 35681</name>
    <dbReference type="NCBI Taxonomy" id="1333534"/>
    <lineage>
        <taxon>Bacteria</taxon>
        <taxon>Bacillati</taxon>
        <taxon>Bacillota</taxon>
        <taxon>Bacilli</taxon>
        <taxon>Bacillales</taxon>
        <taxon>Paenibacillaceae</taxon>
        <taxon>Paenibacillus</taxon>
    </lineage>
</organism>
<evidence type="ECO:0000256" key="1">
    <source>
        <dbReference type="SAM" id="Phobius"/>
    </source>
</evidence>
<dbReference type="AlphaFoldDB" id="A0A0F7CJH0"/>
<feature type="transmembrane region" description="Helical" evidence="1">
    <location>
        <begin position="12"/>
        <end position="28"/>
    </location>
</feature>